<keyword evidence="1" id="KW-0732">Signal</keyword>
<keyword evidence="3" id="KW-1185">Reference proteome</keyword>
<evidence type="ECO:0000313" key="3">
    <source>
        <dbReference type="Proteomes" id="UP000518752"/>
    </source>
</evidence>
<dbReference type="AlphaFoldDB" id="A0A8H5GMP8"/>
<reference evidence="2 3" key="1">
    <citation type="journal article" date="2020" name="ISME J.">
        <title>Uncovering the hidden diversity of litter-decomposition mechanisms in mushroom-forming fungi.</title>
        <authorList>
            <person name="Floudas D."/>
            <person name="Bentzer J."/>
            <person name="Ahren D."/>
            <person name="Johansson T."/>
            <person name="Persson P."/>
            <person name="Tunlid A."/>
        </authorList>
    </citation>
    <scope>NUCLEOTIDE SEQUENCE [LARGE SCALE GENOMIC DNA]</scope>
    <source>
        <strain evidence="2 3">CBS 406.79</strain>
    </source>
</reference>
<name>A0A8H5GMP8_9AGAR</name>
<feature type="chain" id="PRO_5034661231" evidence="1">
    <location>
        <begin position="19"/>
        <end position="194"/>
    </location>
</feature>
<accession>A0A8H5GMP8</accession>
<proteinExistence type="predicted"/>
<comment type="caution">
    <text evidence="2">The sequence shown here is derived from an EMBL/GenBank/DDBJ whole genome shotgun (WGS) entry which is preliminary data.</text>
</comment>
<dbReference type="Proteomes" id="UP000518752">
    <property type="component" value="Unassembled WGS sequence"/>
</dbReference>
<sequence length="194" mass="21779">MAFWLSHLYCWIVALAVAKTALHWCLATIHGTRFFILERLTQEYVLRRILGLGKRSIKVEFGSHSAPVPPPDPRTLLPGVLMARPTSFAWAALKQEYVLRRILGLGKRSIKVEFGSHSAPVPPPDPRTLLPGVFVARPTSFAWAALKQISSNPLAFLPKAIRQLAWDTLFYYNVMLARLWSSLEVPFSLPASAF</sequence>
<feature type="signal peptide" evidence="1">
    <location>
        <begin position="1"/>
        <end position="18"/>
    </location>
</feature>
<organism evidence="2 3">
    <name type="scientific">Collybiopsis confluens</name>
    <dbReference type="NCBI Taxonomy" id="2823264"/>
    <lineage>
        <taxon>Eukaryota</taxon>
        <taxon>Fungi</taxon>
        <taxon>Dikarya</taxon>
        <taxon>Basidiomycota</taxon>
        <taxon>Agaricomycotina</taxon>
        <taxon>Agaricomycetes</taxon>
        <taxon>Agaricomycetidae</taxon>
        <taxon>Agaricales</taxon>
        <taxon>Marasmiineae</taxon>
        <taxon>Omphalotaceae</taxon>
        <taxon>Collybiopsis</taxon>
    </lineage>
</organism>
<evidence type="ECO:0000313" key="2">
    <source>
        <dbReference type="EMBL" id="KAF5367601.1"/>
    </source>
</evidence>
<dbReference type="EMBL" id="JAACJN010000142">
    <property type="protein sequence ID" value="KAF5367601.1"/>
    <property type="molecule type" value="Genomic_DNA"/>
</dbReference>
<evidence type="ECO:0000256" key="1">
    <source>
        <dbReference type="SAM" id="SignalP"/>
    </source>
</evidence>
<gene>
    <name evidence="2" type="ORF">D9757_010666</name>
</gene>
<protein>
    <submittedName>
        <fullName evidence="2">Uncharacterized protein</fullName>
    </submittedName>
</protein>